<proteinExistence type="predicted"/>
<keyword evidence="2" id="KW-1185">Reference proteome</keyword>
<gene>
    <name evidence="1" type="ORF">U9M48_045014</name>
</gene>
<accession>A0AAQ3V246</accession>
<dbReference type="Proteomes" id="UP001341281">
    <property type="component" value="Chromosome 10"/>
</dbReference>
<feature type="non-terminal residue" evidence="1">
    <location>
        <position position="190"/>
    </location>
</feature>
<sequence>ASSESEAWPPAETRRRAAGATAEFRCPSDLILCVRLMLCGGLTTPIDLDFCGGPAVTTTILILSSSYHTTNSPEATLPSSFLGDALALPLPPCSGNDDRVVPRLDTDTASGSDSIPPKLLPLSSPHTELLPSLPESEALSLLMCRMGALLLSFSTTLYANIWNGTSQTRGAASPACHAGSLLSRFASMSR</sequence>
<evidence type="ECO:0000313" key="1">
    <source>
        <dbReference type="EMBL" id="WVZ99759.1"/>
    </source>
</evidence>
<dbReference type="AlphaFoldDB" id="A0AAQ3V246"/>
<organism evidence="1 2">
    <name type="scientific">Paspalum notatum var. saurae</name>
    <dbReference type="NCBI Taxonomy" id="547442"/>
    <lineage>
        <taxon>Eukaryota</taxon>
        <taxon>Viridiplantae</taxon>
        <taxon>Streptophyta</taxon>
        <taxon>Embryophyta</taxon>
        <taxon>Tracheophyta</taxon>
        <taxon>Spermatophyta</taxon>
        <taxon>Magnoliopsida</taxon>
        <taxon>Liliopsida</taxon>
        <taxon>Poales</taxon>
        <taxon>Poaceae</taxon>
        <taxon>PACMAD clade</taxon>
        <taxon>Panicoideae</taxon>
        <taxon>Andropogonodae</taxon>
        <taxon>Paspaleae</taxon>
        <taxon>Paspalinae</taxon>
        <taxon>Paspalum</taxon>
    </lineage>
</organism>
<evidence type="ECO:0000313" key="2">
    <source>
        <dbReference type="Proteomes" id="UP001341281"/>
    </source>
</evidence>
<reference evidence="1 2" key="1">
    <citation type="submission" date="2024-02" db="EMBL/GenBank/DDBJ databases">
        <title>High-quality chromosome-scale genome assembly of Pensacola bahiagrass (Paspalum notatum Flugge var. saurae).</title>
        <authorList>
            <person name="Vega J.M."/>
            <person name="Podio M."/>
            <person name="Orjuela J."/>
            <person name="Siena L.A."/>
            <person name="Pessino S.C."/>
            <person name="Combes M.C."/>
            <person name="Mariac C."/>
            <person name="Albertini E."/>
            <person name="Pupilli F."/>
            <person name="Ortiz J.P.A."/>
            <person name="Leblanc O."/>
        </authorList>
    </citation>
    <scope>NUCLEOTIDE SEQUENCE [LARGE SCALE GENOMIC DNA]</scope>
    <source>
        <strain evidence="1">R1</strain>
        <tissue evidence="1">Leaf</tissue>
    </source>
</reference>
<dbReference type="EMBL" id="CP144754">
    <property type="protein sequence ID" value="WVZ99759.1"/>
    <property type="molecule type" value="Genomic_DNA"/>
</dbReference>
<name>A0AAQ3V246_PASNO</name>
<protein>
    <submittedName>
        <fullName evidence="1">Uncharacterized protein</fullName>
    </submittedName>
</protein>